<evidence type="ECO:0000256" key="2">
    <source>
        <dbReference type="ARBA" id="ARBA00022692"/>
    </source>
</evidence>
<feature type="compositionally biased region" description="Polar residues" evidence="5">
    <location>
        <begin position="39"/>
        <end position="48"/>
    </location>
</feature>
<reference evidence="8 9" key="1">
    <citation type="submission" date="2010-05" db="EMBL/GenBank/DDBJ databases">
        <title>The Genome Sequence of Thecamonas trahens ATCC 50062.</title>
        <authorList>
            <consortium name="The Broad Institute Genome Sequencing Platform"/>
            <person name="Russ C."/>
            <person name="Cuomo C."/>
            <person name="Shea T."/>
            <person name="Young S.K."/>
            <person name="Zeng Q."/>
            <person name="Koehrsen M."/>
            <person name="Haas B."/>
            <person name="Borodovsky M."/>
            <person name="Guigo R."/>
            <person name="Alvarado L."/>
            <person name="Berlin A."/>
            <person name="Bochicchio J."/>
            <person name="Borenstein D."/>
            <person name="Chapman S."/>
            <person name="Chen Z."/>
            <person name="Freedman E."/>
            <person name="Gellesch M."/>
            <person name="Goldberg J."/>
            <person name="Griggs A."/>
            <person name="Gujja S."/>
            <person name="Heilman E."/>
            <person name="Heiman D."/>
            <person name="Hepburn T."/>
            <person name="Howarth C."/>
            <person name="Jen D."/>
            <person name="Larson L."/>
            <person name="Mehta T."/>
            <person name="Park D."/>
            <person name="Pearson M."/>
            <person name="Roberts A."/>
            <person name="Saif S."/>
            <person name="Shenoy N."/>
            <person name="Sisk P."/>
            <person name="Stolte C."/>
            <person name="Sykes S."/>
            <person name="Thomson T."/>
            <person name="Walk T."/>
            <person name="White J."/>
            <person name="Yandava C."/>
            <person name="Burger G."/>
            <person name="Gray M.W."/>
            <person name="Holland P.W.H."/>
            <person name="King N."/>
            <person name="Lang F.B.F."/>
            <person name="Roger A.J."/>
            <person name="Ruiz-Trillo I."/>
            <person name="Lander E."/>
            <person name="Nusbaum C."/>
        </authorList>
    </citation>
    <scope>NUCLEOTIDE SEQUENCE [LARGE SCALE GENOMIC DNA]</scope>
    <source>
        <strain evidence="8 9">ATCC 50062</strain>
    </source>
</reference>
<accession>A0A0L0DRM2</accession>
<evidence type="ECO:0000256" key="4">
    <source>
        <dbReference type="ARBA" id="ARBA00023136"/>
    </source>
</evidence>
<feature type="domain" description="Myosin-binding" evidence="7">
    <location>
        <begin position="208"/>
        <end position="292"/>
    </location>
</feature>
<feature type="region of interest" description="Disordered" evidence="5">
    <location>
        <begin position="34"/>
        <end position="68"/>
    </location>
</feature>
<dbReference type="RefSeq" id="XP_013754077.1">
    <property type="nucleotide sequence ID" value="XM_013898623.1"/>
</dbReference>
<name>A0A0L0DRM2_THETB</name>
<evidence type="ECO:0000256" key="6">
    <source>
        <dbReference type="SAM" id="Phobius"/>
    </source>
</evidence>
<feature type="compositionally biased region" description="Acidic residues" evidence="5">
    <location>
        <begin position="512"/>
        <end position="521"/>
    </location>
</feature>
<feature type="transmembrane region" description="Helical" evidence="6">
    <location>
        <begin position="184"/>
        <end position="205"/>
    </location>
</feature>
<dbReference type="InterPro" id="IPR026859">
    <property type="entry name" value="Myosin-bd"/>
</dbReference>
<keyword evidence="2 6" id="KW-0812">Transmembrane</keyword>
<organism evidence="8 9">
    <name type="scientific">Thecamonas trahens ATCC 50062</name>
    <dbReference type="NCBI Taxonomy" id="461836"/>
    <lineage>
        <taxon>Eukaryota</taxon>
        <taxon>Apusozoa</taxon>
        <taxon>Apusomonadida</taxon>
        <taxon>Apusomonadidae</taxon>
        <taxon>Thecamonas</taxon>
    </lineage>
</organism>
<dbReference type="EMBL" id="GL349485">
    <property type="protein sequence ID" value="KNC54068.1"/>
    <property type="molecule type" value="Genomic_DNA"/>
</dbReference>
<keyword evidence="4 6" id="KW-0472">Membrane</keyword>
<feature type="compositionally biased region" description="Low complexity" evidence="5">
    <location>
        <begin position="596"/>
        <end position="606"/>
    </location>
</feature>
<dbReference type="AlphaFoldDB" id="A0A0L0DRM2"/>
<proteinExistence type="predicted"/>
<evidence type="ECO:0000313" key="9">
    <source>
        <dbReference type="Proteomes" id="UP000054408"/>
    </source>
</evidence>
<feature type="transmembrane region" description="Helical" evidence="6">
    <location>
        <begin position="285"/>
        <end position="307"/>
    </location>
</feature>
<dbReference type="GO" id="GO:0012505">
    <property type="term" value="C:endomembrane system"/>
    <property type="evidence" value="ECO:0007669"/>
    <property type="project" value="UniProtKB-SubCell"/>
</dbReference>
<keyword evidence="9" id="KW-1185">Reference proteome</keyword>
<feature type="region of interest" description="Disordered" evidence="5">
    <location>
        <begin position="590"/>
        <end position="621"/>
    </location>
</feature>
<protein>
    <recommendedName>
        <fullName evidence="7">Myosin-binding domain-containing protein</fullName>
    </recommendedName>
</protein>
<dbReference type="GO" id="GO:0017022">
    <property type="term" value="F:myosin binding"/>
    <property type="evidence" value="ECO:0007669"/>
    <property type="project" value="InterPro"/>
</dbReference>
<sequence length="621" mass="63889">MSLADEILAVDPGGLARIDPVAHVARADAVACRGKNNAKESSSQTISNEADGEDNDGGLGRSTARADQPATPLGAYLASLGIDDGQHRAPSRERILLHALVGDAAGESCVELDVAGPPSDNVLDGAVQGVRAVIDETFGSRSDKVLPTPRQIPSEPSATPQAVATLMVAVGVALAAGLRGCGLSLSATVATTIAVVTMVFGRMLVDALSRQSSMCAHTMLGCSLRVLLGEHGRIVAAARRGLRAIKERELLARGYRLPSEGMPPVSRMEAQDGKRRRRALVPLRAALATGLTAAAAAWDALLAPWLATHAKLVIPPPPVELAEPTSLLALKFKLARLVAAAELLQRRSSAAAKAVVVAGVAEEAVRATAAAKAMAAARLELELAVERESEAAAAAAASAAANALRPPQIVHRSPAERYVRAMATLRATLEHVARAAGDAASHGEALGGDVGTVTPSTLAECEAQFAAVESGVAAMQAVELASARIELARALGVHAPETGTVHDASEGSGEQGDAETYGEIDGEGLAGKATSLAADLLSMQHRVKTEPIPTLEAYTGPEPPLAPVSLPRMSRGLSLLDALSDGPLPVAFARRRKGDASSSQAKAIKAAPRRCRTSRRGSCPS</sequence>
<evidence type="ECO:0000256" key="1">
    <source>
        <dbReference type="ARBA" id="ARBA00004308"/>
    </source>
</evidence>
<evidence type="ECO:0000313" key="8">
    <source>
        <dbReference type="EMBL" id="KNC54068.1"/>
    </source>
</evidence>
<evidence type="ECO:0000259" key="7">
    <source>
        <dbReference type="Pfam" id="PF12632"/>
    </source>
</evidence>
<comment type="subcellular location">
    <subcellularLocation>
        <location evidence="1">Endomembrane system</location>
    </subcellularLocation>
</comment>
<dbReference type="Pfam" id="PF12632">
    <property type="entry name" value="Vezatin"/>
    <property type="match status" value="1"/>
</dbReference>
<evidence type="ECO:0000256" key="3">
    <source>
        <dbReference type="ARBA" id="ARBA00022989"/>
    </source>
</evidence>
<feature type="region of interest" description="Disordered" evidence="5">
    <location>
        <begin position="498"/>
        <end position="521"/>
    </location>
</feature>
<keyword evidence="3 6" id="KW-1133">Transmembrane helix</keyword>
<dbReference type="Proteomes" id="UP000054408">
    <property type="component" value="Unassembled WGS sequence"/>
</dbReference>
<gene>
    <name evidence="8" type="ORF">AMSG_09733</name>
</gene>
<dbReference type="GeneID" id="25568132"/>
<evidence type="ECO:0000256" key="5">
    <source>
        <dbReference type="SAM" id="MobiDB-lite"/>
    </source>
</evidence>